<evidence type="ECO:0000313" key="2">
    <source>
        <dbReference type="Proteomes" id="UP000826212"/>
    </source>
</evidence>
<evidence type="ECO:0000313" key="1">
    <source>
        <dbReference type="EMBL" id="QZE14094.1"/>
    </source>
</evidence>
<proteinExistence type="predicted"/>
<gene>
    <name evidence="1" type="ORF">K4L44_16430</name>
</gene>
<accession>A0AC61NR13</accession>
<keyword evidence="2" id="KW-1185">Reference proteome</keyword>
<dbReference type="EMBL" id="CP081303">
    <property type="protein sequence ID" value="QZE14094.1"/>
    <property type="molecule type" value="Genomic_DNA"/>
</dbReference>
<name>A0AC61NR13_9BACT</name>
<reference evidence="1" key="1">
    <citation type="submission" date="2021-08" db="EMBL/GenBank/DDBJ databases">
        <title>Novel anaerobic bacterium isolated from sea squirt in East Sea, Republic of Korea.</title>
        <authorList>
            <person name="Nguyen T.H."/>
            <person name="Li Z."/>
            <person name="Lee Y.-J."/>
            <person name="Ko J."/>
            <person name="Kim S.-G."/>
        </authorList>
    </citation>
    <scope>NUCLEOTIDE SEQUENCE</scope>
    <source>
        <strain evidence="1">KCTC 25031</strain>
    </source>
</reference>
<organism evidence="1 2">
    <name type="scientific">Halosquirtibacter laminarini</name>
    <dbReference type="NCBI Taxonomy" id="3374600"/>
    <lineage>
        <taxon>Bacteria</taxon>
        <taxon>Pseudomonadati</taxon>
        <taxon>Bacteroidota</taxon>
        <taxon>Bacteroidia</taxon>
        <taxon>Marinilabiliales</taxon>
        <taxon>Prolixibacteraceae</taxon>
        <taxon>Halosquirtibacter</taxon>
    </lineage>
</organism>
<sequence length="360" mass="42164">MNITDFRITDYLETLQKIAEGERVEISQPYGLVRESHYYYSNLFPHAIGNIASSRTAIKEIRKYRRLAPHLILPQRVVTIHHSAFKSKLSSSSFQVFLSETDDEESYSIPVEKLEGYDQFHFDAFPYATLSTEYRLDWSRMIILMIRQLQELGAVVSVEKEDKKSLKEAYAKEIGERLFVDKCEVPSPLYIQLKEATVFVLPCRNKKVEIRVVGSIAPYEREILESLSPKIFTSRHLDNLSIIENKTKVFDQMIFGESFPLDNLFEWTKGLKNECLKLHEIVPSLRDTIAICDRKYDMYKEVNSSRSLMKNYYYRYGDETDEIAEIIYQNIHRLDRTDPTLAWEKAEKIFQEQNEFLGGN</sequence>
<dbReference type="Proteomes" id="UP000826212">
    <property type="component" value="Chromosome"/>
</dbReference>
<protein>
    <submittedName>
        <fullName evidence="1">Uncharacterized protein</fullName>
    </submittedName>
</protein>